<feature type="domain" description="Formamidopyrimidine-DNA glycosylase catalytic" evidence="18">
    <location>
        <begin position="2"/>
        <end position="117"/>
    </location>
</feature>
<evidence type="ECO:0000256" key="1">
    <source>
        <dbReference type="ARBA" id="ARBA00001668"/>
    </source>
</evidence>
<keyword evidence="8" id="KW-0378">Hydrolase</keyword>
<feature type="domain" description="FPG-type" evidence="17">
    <location>
        <begin position="243"/>
        <end position="277"/>
    </location>
</feature>
<sequence length="277" mass="31190">MPELPEVQTIVSELKNEIVGKKIAEVNYNLPKMVVGDIKKIIGAKIASVSRRAKIIIVKLGGGLNLLFHLKMTGQLIYLPAGKDKTKVGERINKYTHVIFKLSDGSRLLFNDLRQFGWVKIFGTEDLKKAINKEKYGPEPLSKEFTLAKFQQMLAQKPNAKIKPLLMDQSFIAGIGNIYSDEILYFAKVHPLKKVKDLNQKDIEKIYEGILKILRAAILAKGTSIDTYRRTTGEKGTYALKRQVYQRKGLPCYHCQGKVQTVKIGGRTAHFCPGCQK</sequence>
<keyword evidence="13" id="KW-0511">Multifunctional enzyme</keyword>
<evidence type="ECO:0000256" key="14">
    <source>
        <dbReference type="ARBA" id="ARBA00023295"/>
    </source>
</evidence>
<dbReference type="SUPFAM" id="SSF46946">
    <property type="entry name" value="S13-like H2TH domain"/>
    <property type="match status" value="1"/>
</dbReference>
<evidence type="ECO:0000313" key="20">
    <source>
        <dbReference type="Proteomes" id="UP000231567"/>
    </source>
</evidence>
<organism evidence="19 20">
    <name type="scientific">Candidatus Nealsonbacteria bacterium CG23_combo_of_CG06-09_8_20_14_all_40_13</name>
    <dbReference type="NCBI Taxonomy" id="1974724"/>
    <lineage>
        <taxon>Bacteria</taxon>
        <taxon>Candidatus Nealsoniibacteriota</taxon>
    </lineage>
</organism>
<evidence type="ECO:0000256" key="5">
    <source>
        <dbReference type="ARBA" id="ARBA00022723"/>
    </source>
</evidence>
<dbReference type="GO" id="GO:0140078">
    <property type="term" value="F:class I DNA-(apurinic or apyrimidinic site) endonuclease activity"/>
    <property type="evidence" value="ECO:0007669"/>
    <property type="project" value="UniProtKB-EC"/>
</dbReference>
<evidence type="ECO:0000256" key="4">
    <source>
        <dbReference type="ARBA" id="ARBA00011245"/>
    </source>
</evidence>
<keyword evidence="7 16" id="KW-0863">Zinc-finger</keyword>
<comment type="similarity">
    <text evidence="3">Belongs to the FPG family.</text>
</comment>
<evidence type="ECO:0000256" key="10">
    <source>
        <dbReference type="ARBA" id="ARBA00023125"/>
    </source>
</evidence>
<dbReference type="Gene3D" id="1.10.8.50">
    <property type="match status" value="1"/>
</dbReference>
<dbReference type="GO" id="GO:0003684">
    <property type="term" value="F:damaged DNA binding"/>
    <property type="evidence" value="ECO:0007669"/>
    <property type="project" value="InterPro"/>
</dbReference>
<comment type="cofactor">
    <cofactor evidence="2">
        <name>Zn(2+)</name>
        <dbReference type="ChEBI" id="CHEBI:29105"/>
    </cofactor>
</comment>
<evidence type="ECO:0000259" key="17">
    <source>
        <dbReference type="PROSITE" id="PS51066"/>
    </source>
</evidence>
<evidence type="ECO:0000256" key="9">
    <source>
        <dbReference type="ARBA" id="ARBA00022833"/>
    </source>
</evidence>
<evidence type="ECO:0000259" key="18">
    <source>
        <dbReference type="PROSITE" id="PS51068"/>
    </source>
</evidence>
<dbReference type="GO" id="GO:0008270">
    <property type="term" value="F:zinc ion binding"/>
    <property type="evidence" value="ECO:0007669"/>
    <property type="project" value="UniProtKB-KW"/>
</dbReference>
<keyword evidence="5" id="KW-0479">Metal-binding</keyword>
<evidence type="ECO:0000256" key="15">
    <source>
        <dbReference type="ARBA" id="ARBA00044632"/>
    </source>
</evidence>
<dbReference type="FunFam" id="1.10.8.50:FF:000003">
    <property type="entry name" value="Formamidopyrimidine-DNA glycosylase"/>
    <property type="match status" value="1"/>
</dbReference>
<keyword evidence="12" id="KW-0456">Lyase</keyword>
<dbReference type="InterPro" id="IPR015886">
    <property type="entry name" value="H2TH_FPG"/>
</dbReference>
<evidence type="ECO:0000256" key="3">
    <source>
        <dbReference type="ARBA" id="ARBA00009409"/>
    </source>
</evidence>
<dbReference type="InterPro" id="IPR035937">
    <property type="entry name" value="FPG_N"/>
</dbReference>
<evidence type="ECO:0000256" key="6">
    <source>
        <dbReference type="ARBA" id="ARBA00022763"/>
    </source>
</evidence>
<comment type="catalytic activity">
    <reaction evidence="15">
        <text>2'-deoxyribonucleotide-(2'-deoxyribose 5'-phosphate)-2'-deoxyribonucleotide-DNA = a 3'-end 2'-deoxyribonucleotide-(2,3-dehydro-2,3-deoxyribose 5'-phosphate)-DNA + a 5'-end 5'-phospho-2'-deoxyribonucleoside-DNA + H(+)</text>
        <dbReference type="Rhea" id="RHEA:66592"/>
        <dbReference type="Rhea" id="RHEA-COMP:13180"/>
        <dbReference type="Rhea" id="RHEA-COMP:16897"/>
        <dbReference type="Rhea" id="RHEA-COMP:17067"/>
        <dbReference type="ChEBI" id="CHEBI:15378"/>
        <dbReference type="ChEBI" id="CHEBI:136412"/>
        <dbReference type="ChEBI" id="CHEBI:157695"/>
        <dbReference type="ChEBI" id="CHEBI:167181"/>
        <dbReference type="EC" id="4.2.99.18"/>
    </reaction>
</comment>
<dbReference type="GO" id="GO:0034039">
    <property type="term" value="F:8-oxo-7,8-dihydroguanine DNA N-glycosylase activity"/>
    <property type="evidence" value="ECO:0007669"/>
    <property type="project" value="TreeGrafter"/>
</dbReference>
<protein>
    <submittedName>
        <fullName evidence="19">Formamidopyrimidine-DNA glycosylase</fullName>
    </submittedName>
</protein>
<dbReference type="Gene3D" id="3.20.190.10">
    <property type="entry name" value="MutM-like, N-terminal"/>
    <property type="match status" value="1"/>
</dbReference>
<dbReference type="InterPro" id="IPR000214">
    <property type="entry name" value="Znf_DNA_glyclase/AP_lyase"/>
</dbReference>
<dbReference type="Pfam" id="PF06831">
    <property type="entry name" value="H2TH"/>
    <property type="match status" value="1"/>
</dbReference>
<proteinExistence type="inferred from homology"/>
<keyword evidence="6" id="KW-0227">DNA damage</keyword>
<dbReference type="PANTHER" id="PTHR22993:SF9">
    <property type="entry name" value="FORMAMIDOPYRIMIDINE-DNA GLYCOSYLASE"/>
    <property type="match status" value="1"/>
</dbReference>
<name>A0A2G9YRK6_9BACT</name>
<dbReference type="Pfam" id="PF01149">
    <property type="entry name" value="Fapy_DNA_glyco"/>
    <property type="match status" value="1"/>
</dbReference>
<dbReference type="GO" id="GO:0006284">
    <property type="term" value="P:base-excision repair"/>
    <property type="evidence" value="ECO:0007669"/>
    <property type="project" value="InterPro"/>
</dbReference>
<accession>A0A2G9YRK6</accession>
<evidence type="ECO:0000256" key="13">
    <source>
        <dbReference type="ARBA" id="ARBA00023268"/>
    </source>
</evidence>
<keyword evidence="14" id="KW-0326">Glycosidase</keyword>
<evidence type="ECO:0000256" key="8">
    <source>
        <dbReference type="ARBA" id="ARBA00022801"/>
    </source>
</evidence>
<dbReference type="SUPFAM" id="SSF57716">
    <property type="entry name" value="Glucocorticoid receptor-like (DNA-binding domain)"/>
    <property type="match status" value="1"/>
</dbReference>
<dbReference type="InterPro" id="IPR010979">
    <property type="entry name" value="Ribosomal_uS13-like_H2TH"/>
</dbReference>
<dbReference type="PANTHER" id="PTHR22993">
    <property type="entry name" value="FORMAMIDOPYRIMIDINE-DNA GLYCOSYLASE"/>
    <property type="match status" value="1"/>
</dbReference>
<dbReference type="CDD" id="cd08966">
    <property type="entry name" value="EcFpg-like_N"/>
    <property type="match status" value="1"/>
</dbReference>
<evidence type="ECO:0000256" key="2">
    <source>
        <dbReference type="ARBA" id="ARBA00001947"/>
    </source>
</evidence>
<dbReference type="PROSITE" id="PS51068">
    <property type="entry name" value="FPG_CAT"/>
    <property type="match status" value="1"/>
</dbReference>
<gene>
    <name evidence="19" type="ORF">COX39_00420</name>
</gene>
<reference evidence="19 20" key="1">
    <citation type="submission" date="2017-09" db="EMBL/GenBank/DDBJ databases">
        <title>Depth-based differentiation of microbial function through sediment-hosted aquifers and enrichment of novel symbionts in the deep terrestrial subsurface.</title>
        <authorList>
            <person name="Probst A.J."/>
            <person name="Ladd B."/>
            <person name="Jarett J.K."/>
            <person name="Geller-Mcgrath D.E."/>
            <person name="Sieber C.M."/>
            <person name="Emerson J.B."/>
            <person name="Anantharaman K."/>
            <person name="Thomas B.C."/>
            <person name="Malmstrom R."/>
            <person name="Stieglmeier M."/>
            <person name="Klingl A."/>
            <person name="Woyke T."/>
            <person name="Ryan C.M."/>
            <person name="Banfield J.F."/>
        </authorList>
    </citation>
    <scope>NUCLEOTIDE SEQUENCE [LARGE SCALE GENOMIC DNA]</scope>
    <source>
        <strain evidence="19">CG23_combo_of_CG06-09_8_20_14_all_40_13</strain>
    </source>
</reference>
<dbReference type="PROSITE" id="PS51066">
    <property type="entry name" value="ZF_FPG_2"/>
    <property type="match status" value="1"/>
</dbReference>
<keyword evidence="11" id="KW-0234">DNA repair</keyword>
<dbReference type="SMART" id="SM01232">
    <property type="entry name" value="H2TH"/>
    <property type="match status" value="1"/>
</dbReference>
<dbReference type="Proteomes" id="UP000231567">
    <property type="component" value="Unassembled WGS sequence"/>
</dbReference>
<dbReference type="InterPro" id="IPR012319">
    <property type="entry name" value="FPG_cat"/>
</dbReference>
<evidence type="ECO:0000256" key="11">
    <source>
        <dbReference type="ARBA" id="ARBA00023204"/>
    </source>
</evidence>
<evidence type="ECO:0000256" key="12">
    <source>
        <dbReference type="ARBA" id="ARBA00023239"/>
    </source>
</evidence>
<evidence type="ECO:0000313" key="19">
    <source>
        <dbReference type="EMBL" id="PIP21875.1"/>
    </source>
</evidence>
<evidence type="ECO:0000256" key="16">
    <source>
        <dbReference type="PROSITE-ProRule" id="PRU00391"/>
    </source>
</evidence>
<comment type="caution">
    <text evidence="19">The sequence shown here is derived from an EMBL/GenBank/DDBJ whole genome shotgun (WGS) entry which is preliminary data.</text>
</comment>
<comment type="subunit">
    <text evidence="4">Monomer.</text>
</comment>
<keyword evidence="9" id="KW-0862">Zinc</keyword>
<dbReference type="EMBL" id="PCRM01000010">
    <property type="protein sequence ID" value="PIP21875.1"/>
    <property type="molecule type" value="Genomic_DNA"/>
</dbReference>
<dbReference type="SUPFAM" id="SSF81624">
    <property type="entry name" value="N-terminal domain of MutM-like DNA repair proteins"/>
    <property type="match status" value="1"/>
</dbReference>
<dbReference type="AlphaFoldDB" id="A0A2G9YRK6"/>
<evidence type="ECO:0000256" key="7">
    <source>
        <dbReference type="ARBA" id="ARBA00022771"/>
    </source>
</evidence>
<dbReference type="SMART" id="SM00898">
    <property type="entry name" value="Fapy_DNA_glyco"/>
    <property type="match status" value="1"/>
</dbReference>
<dbReference type="InterPro" id="IPR020629">
    <property type="entry name" value="FPG_Glyclase"/>
</dbReference>
<comment type="catalytic activity">
    <reaction evidence="1">
        <text>Hydrolysis of DNA containing ring-opened 7-methylguanine residues, releasing 2,6-diamino-4-hydroxy-5-(N-methyl)formamidopyrimidine.</text>
        <dbReference type="EC" id="3.2.2.23"/>
    </reaction>
</comment>
<dbReference type="NCBIfam" id="TIGR00577">
    <property type="entry name" value="fpg"/>
    <property type="match status" value="1"/>
</dbReference>
<dbReference type="NCBIfam" id="NF002211">
    <property type="entry name" value="PRK01103.1"/>
    <property type="match status" value="1"/>
</dbReference>
<keyword evidence="10" id="KW-0238">DNA-binding</keyword>